<proteinExistence type="predicted"/>
<evidence type="ECO:0000313" key="1">
    <source>
        <dbReference type="EMBL" id="MBB4650695.1"/>
    </source>
</evidence>
<sequence length="175" mass="19994">MDHVEREKFELAIGKLTVAWAVAEHGLDQCISVIYHLKGGHSISKSLPLNARDKIKFFRKSVRSLPELSKASHHADYMADMAFRILDDRNWCVHGVALQVGATLIPHPIELTRLQRPHMISLERKDVTLDSINKVMLDCMPLLLGFAFFLHDPLDIIPTEHVQQTLGRFRVDWPV</sequence>
<dbReference type="RefSeq" id="WP_183262724.1">
    <property type="nucleotide sequence ID" value="NZ_BAAAVZ010000002.1"/>
</dbReference>
<evidence type="ECO:0000313" key="2">
    <source>
        <dbReference type="Proteomes" id="UP000539538"/>
    </source>
</evidence>
<comment type="caution">
    <text evidence="1">The sequence shown here is derived from an EMBL/GenBank/DDBJ whole genome shotgun (WGS) entry which is preliminary data.</text>
</comment>
<dbReference type="EMBL" id="JACHOT010000002">
    <property type="protein sequence ID" value="MBB4650695.1"/>
    <property type="molecule type" value="Genomic_DNA"/>
</dbReference>
<accession>A0ABR6L1T6</accession>
<name>A0ABR6L1T6_9HYPH</name>
<keyword evidence="2" id="KW-1185">Reference proteome</keyword>
<gene>
    <name evidence="1" type="ORF">GGQ99_002450</name>
</gene>
<organism evidence="1 2">
    <name type="scientific">Aminobacter niigataensis</name>
    <dbReference type="NCBI Taxonomy" id="83265"/>
    <lineage>
        <taxon>Bacteria</taxon>
        <taxon>Pseudomonadati</taxon>
        <taxon>Pseudomonadota</taxon>
        <taxon>Alphaproteobacteria</taxon>
        <taxon>Hyphomicrobiales</taxon>
        <taxon>Phyllobacteriaceae</taxon>
        <taxon>Aminobacter</taxon>
    </lineage>
</organism>
<reference evidence="1 2" key="1">
    <citation type="submission" date="2020-08" db="EMBL/GenBank/DDBJ databases">
        <title>Genomic Encyclopedia of Type Strains, Phase IV (KMG-IV): sequencing the most valuable type-strain genomes for metagenomic binning, comparative biology and taxonomic classification.</title>
        <authorList>
            <person name="Goeker M."/>
        </authorList>
    </citation>
    <scope>NUCLEOTIDE SEQUENCE [LARGE SCALE GENOMIC DNA]</scope>
    <source>
        <strain evidence="1 2">DSM 7050</strain>
    </source>
</reference>
<dbReference type="Proteomes" id="UP000539538">
    <property type="component" value="Unassembled WGS sequence"/>
</dbReference>
<protein>
    <submittedName>
        <fullName evidence="1">Uncharacterized protein</fullName>
    </submittedName>
</protein>